<dbReference type="InterPro" id="IPR012349">
    <property type="entry name" value="Split_barrel_FMN-bd"/>
</dbReference>
<reference evidence="1 2" key="1">
    <citation type="submission" date="2018-07" db="EMBL/GenBank/DDBJ databases">
        <title>Campylobacter zealandensis sp. nov., isolated from birds and water in New Zealand.</title>
        <authorList>
            <person name="Wilkinson D.A."/>
            <person name="Biggs P.J."/>
            <person name="French N.P."/>
            <person name="Midwinter A.C."/>
        </authorList>
    </citation>
    <scope>NUCLEOTIDE SEQUENCE [LARGE SCALE GENOMIC DNA]</scope>
    <source>
        <strain evidence="1 2">B423b</strain>
    </source>
</reference>
<dbReference type="Gene3D" id="2.30.110.10">
    <property type="entry name" value="Electron Transport, Fmn-binding Protein, Chain A"/>
    <property type="match status" value="1"/>
</dbReference>
<dbReference type="SUPFAM" id="SSF50475">
    <property type="entry name" value="FMN-binding split barrel"/>
    <property type="match status" value="1"/>
</dbReference>
<organism evidence="1 2">
    <name type="scientific">Campylobacter novaezeelandiae</name>
    <dbReference type="NCBI Taxonomy" id="2267891"/>
    <lineage>
        <taxon>Bacteria</taxon>
        <taxon>Pseudomonadati</taxon>
        <taxon>Campylobacterota</taxon>
        <taxon>Epsilonproteobacteria</taxon>
        <taxon>Campylobacterales</taxon>
        <taxon>Campylobacteraceae</taxon>
        <taxon>Campylobacter</taxon>
    </lineage>
</organism>
<dbReference type="OrthoDB" id="663512at2"/>
<evidence type="ECO:0000313" key="2">
    <source>
        <dbReference type="Proteomes" id="UP000292583"/>
    </source>
</evidence>
<dbReference type="RefSeq" id="WP_131186570.1">
    <property type="nucleotide sequence ID" value="NZ_QPGR01000006.1"/>
</dbReference>
<name>A0A4V2JQJ3_9BACT</name>
<comment type="caution">
    <text evidence="1">The sequence shown here is derived from an EMBL/GenBank/DDBJ whole genome shotgun (WGS) entry which is preliminary data.</text>
</comment>
<dbReference type="EMBL" id="QPGR01000006">
    <property type="protein sequence ID" value="TBR81289.1"/>
    <property type="molecule type" value="Genomic_DNA"/>
</dbReference>
<evidence type="ECO:0000313" key="1">
    <source>
        <dbReference type="EMBL" id="TBR81289.1"/>
    </source>
</evidence>
<gene>
    <name evidence="1" type="ORF">DU473_04160</name>
</gene>
<protein>
    <recommendedName>
        <fullName evidence="3">Pyridoxamine 5'-phosphate oxidase putative domain-containing protein</fullName>
    </recommendedName>
</protein>
<proteinExistence type="predicted"/>
<evidence type="ECO:0008006" key="3">
    <source>
        <dbReference type="Google" id="ProtNLM"/>
    </source>
</evidence>
<keyword evidence="2" id="KW-1185">Reference proteome</keyword>
<accession>A0A4V2JQJ3</accession>
<dbReference type="Proteomes" id="UP000292583">
    <property type="component" value="Unassembled WGS sequence"/>
</dbReference>
<sequence length="135" mass="15943">MDQRIIDFLQNNEILSFAMQDSEEVYIANAFYVFDTFDFSFIIASDQNTKHIKLSIINPCVAVNVYQGKKIALLKGVQIKAKFINATKEQEKLYYQKFPFAKFQKGIRIYALYILWTKFTDNTLMLNKKIEFQRN</sequence>
<dbReference type="AlphaFoldDB" id="A0A4V2JQJ3"/>